<evidence type="ECO:0000256" key="1">
    <source>
        <dbReference type="ARBA" id="ARBA00001966"/>
    </source>
</evidence>
<keyword evidence="4" id="KW-0408">Iron</keyword>
<dbReference type="SMART" id="SM00729">
    <property type="entry name" value="Elp3"/>
    <property type="match status" value="1"/>
</dbReference>
<dbReference type="SUPFAM" id="SSF102114">
    <property type="entry name" value="Radical SAM enzymes"/>
    <property type="match status" value="1"/>
</dbReference>
<evidence type="ECO:0000259" key="6">
    <source>
        <dbReference type="PROSITE" id="PS51332"/>
    </source>
</evidence>
<feature type="domain" description="B12-binding" evidence="6">
    <location>
        <begin position="1"/>
        <end position="144"/>
    </location>
</feature>
<evidence type="ECO:0000256" key="3">
    <source>
        <dbReference type="ARBA" id="ARBA00022723"/>
    </source>
</evidence>
<dbReference type="Gene3D" id="3.80.30.20">
    <property type="entry name" value="tm_1862 like domain"/>
    <property type="match status" value="1"/>
</dbReference>
<dbReference type="Pfam" id="PF02310">
    <property type="entry name" value="B12-binding"/>
    <property type="match status" value="1"/>
</dbReference>
<dbReference type="RefSeq" id="WP_045092938.1">
    <property type="nucleotide sequence ID" value="NZ_KQ235875.1"/>
</dbReference>
<dbReference type="GO" id="GO:0051539">
    <property type="term" value="F:4 iron, 4 sulfur cluster binding"/>
    <property type="evidence" value="ECO:0007669"/>
    <property type="project" value="UniProtKB-KW"/>
</dbReference>
<dbReference type="InterPro" id="IPR006158">
    <property type="entry name" value="Cobalamin-bd"/>
</dbReference>
<reference evidence="8 9" key="1">
    <citation type="submission" date="2011-04" db="EMBL/GenBank/DDBJ databases">
        <title>The Genome Sequence of Clostridium citroniae WAL-19142.</title>
        <authorList>
            <consortium name="The Broad Institute Genome Sequencing Platform"/>
            <person name="Earl A."/>
            <person name="Ward D."/>
            <person name="Feldgarden M."/>
            <person name="Gevers D."/>
            <person name="Warren Y.A."/>
            <person name="Tyrrell K.L."/>
            <person name="Citron D.M."/>
            <person name="Goldstein E.J."/>
            <person name="Daigneault M."/>
            <person name="Allen-Vercoe E."/>
            <person name="Young S.K."/>
            <person name="Zeng Q."/>
            <person name="Gargeya S."/>
            <person name="Fitzgerald M."/>
            <person name="Haas B."/>
            <person name="Abouelleil A."/>
            <person name="Alvarado L."/>
            <person name="Arachchi H.M."/>
            <person name="Berlin A."/>
            <person name="Brown A."/>
            <person name="Chapman S.B."/>
            <person name="Chen Z."/>
            <person name="Dunbar C."/>
            <person name="Freedman E."/>
            <person name="Gearin G."/>
            <person name="Gellesch M."/>
            <person name="Goldberg J."/>
            <person name="Griggs A."/>
            <person name="Gujja S."/>
            <person name="Heilman E.R."/>
            <person name="Heiman D."/>
            <person name="Howarth C."/>
            <person name="Larson L."/>
            <person name="Lui A."/>
            <person name="MacDonald P.J."/>
            <person name="Mehta T."/>
            <person name="Montmayeur A."/>
            <person name="Murphy C."/>
            <person name="Neiman D."/>
            <person name="Pearson M."/>
            <person name="Priest M."/>
            <person name="Roberts A."/>
            <person name="Saif S."/>
            <person name="Shea T."/>
            <person name="Shenoy N."/>
            <person name="Sisk P."/>
            <person name="Stolte C."/>
            <person name="Sykes S."/>
            <person name="White J."/>
            <person name="Yandava C."/>
            <person name="Wortman J."/>
            <person name="Nusbaum C."/>
            <person name="Birren B."/>
        </authorList>
    </citation>
    <scope>NUCLEOTIDE SEQUENCE [LARGE SCALE GENOMIC DNA]</scope>
    <source>
        <strain evidence="8 9">WAL-19142</strain>
    </source>
</reference>
<dbReference type="OrthoDB" id="9801424at2"/>
<dbReference type="Gene3D" id="3.40.50.280">
    <property type="entry name" value="Cobalamin-binding domain"/>
    <property type="match status" value="1"/>
</dbReference>
<proteinExistence type="predicted"/>
<comment type="caution">
    <text evidence="8">The sequence shown here is derived from an EMBL/GenBank/DDBJ whole genome shotgun (WGS) entry which is preliminary data.</text>
</comment>
<dbReference type="SFLD" id="SFLDG01082">
    <property type="entry name" value="B12-binding_domain_containing"/>
    <property type="match status" value="1"/>
</dbReference>
<keyword evidence="2" id="KW-0949">S-adenosyl-L-methionine</keyword>
<evidence type="ECO:0000313" key="9">
    <source>
        <dbReference type="Proteomes" id="UP000037392"/>
    </source>
</evidence>
<dbReference type="Pfam" id="PF13311">
    <property type="entry name" value="DUF4080"/>
    <property type="match status" value="1"/>
</dbReference>
<comment type="cofactor">
    <cofactor evidence="1">
        <name>[4Fe-4S] cluster</name>
        <dbReference type="ChEBI" id="CHEBI:49883"/>
    </cofactor>
</comment>
<dbReference type="PROSITE" id="PS51332">
    <property type="entry name" value="B12_BINDING"/>
    <property type="match status" value="1"/>
</dbReference>
<dbReference type="InterPro" id="IPR025288">
    <property type="entry name" value="DUF4080"/>
</dbReference>
<gene>
    <name evidence="8" type="ORF">HMPREF9470_00188</name>
</gene>
<dbReference type="GO" id="GO:0046872">
    <property type="term" value="F:metal ion binding"/>
    <property type="evidence" value="ECO:0007669"/>
    <property type="project" value="UniProtKB-KW"/>
</dbReference>
<dbReference type="SUPFAM" id="SSF52242">
    <property type="entry name" value="Cobalamin (vitamin B12)-binding domain"/>
    <property type="match status" value="1"/>
</dbReference>
<dbReference type="GO" id="GO:0005829">
    <property type="term" value="C:cytosol"/>
    <property type="evidence" value="ECO:0007669"/>
    <property type="project" value="TreeGrafter"/>
</dbReference>
<evidence type="ECO:0000313" key="8">
    <source>
        <dbReference type="EMBL" id="KMW13267.1"/>
    </source>
</evidence>
<organism evidence="8 9">
    <name type="scientific">[Clostridium] citroniae WAL-19142</name>
    <dbReference type="NCBI Taxonomy" id="742734"/>
    <lineage>
        <taxon>Bacteria</taxon>
        <taxon>Bacillati</taxon>
        <taxon>Bacillota</taxon>
        <taxon>Clostridia</taxon>
        <taxon>Lachnospirales</taxon>
        <taxon>Lachnospiraceae</taxon>
        <taxon>Enterocloster</taxon>
    </lineage>
</organism>
<sequence>MKILLVAVNAKYIHSNLGIYSLKAYARQQLEADPPRTQDPVTIELAEYTINHQLDACLQDLYRRKPDVIGFSCYIWNIESIRSLAADIRKLLPHVPLWLGGPEVSYDARKVLQDMPFITGVMKGEGEETFAQLVRYYVDNGTEDPADCGKVRGQGLSRLTGLTYRGPDGVITDTGIRPVMDLSRIPFSYDCIKLEELEHRIIYYESSRGCPFSCSYCLSSIDKQIRFRNLDLVKEELLFFLNAGVPQVKFVDRTFNCKKSHAMAIWRWIQEHDNGVTNFHFEIAADLLGEEEMELLAGMRPGLVQLEIGVQTTNVQALEAIRRKTDIDEIRRITSRINAGRNVHQHLDLIAGLPYEGMESFQKSFDDVYSMEPEQLQLGFLKVLKGSYMEEKAPDYGLVYSSTPPYEVLSTRWLSYDRILELKTVEDMVEVHYNSRQFTCTLKALEKEFPSPYQMFLAMGEYYQKHGLTGMNHSRIARYEILFAMIEEYLHGPSVEAYRDRLTADLYLRENVKSRPSFARDQAPYKSKIRDFFISEEKNPRYLAGYEGFDSRQMSKMAHVEAMGDKTLVLFDYRNRDPLTYNARACVLELN</sequence>
<accession>A0A0J9BJP5</accession>
<keyword evidence="5" id="KW-0411">Iron-sulfur</keyword>
<evidence type="ECO:0000256" key="5">
    <source>
        <dbReference type="ARBA" id="ARBA00023014"/>
    </source>
</evidence>
<dbReference type="PATRIC" id="fig|742734.4.peg.202"/>
<keyword evidence="3" id="KW-0479">Metal-binding</keyword>
<dbReference type="EMBL" id="ADLK01000045">
    <property type="protein sequence ID" value="KMW13267.1"/>
    <property type="molecule type" value="Genomic_DNA"/>
</dbReference>
<dbReference type="SFLD" id="SFLDS00029">
    <property type="entry name" value="Radical_SAM"/>
    <property type="match status" value="1"/>
</dbReference>
<dbReference type="InterPro" id="IPR058240">
    <property type="entry name" value="rSAM_sf"/>
</dbReference>
<dbReference type="PANTHER" id="PTHR43409:SF16">
    <property type="entry name" value="SLR0320 PROTEIN"/>
    <property type="match status" value="1"/>
</dbReference>
<dbReference type="PANTHER" id="PTHR43409">
    <property type="entry name" value="ANAEROBIC MAGNESIUM-PROTOPORPHYRIN IX MONOMETHYL ESTER CYCLASE-RELATED"/>
    <property type="match status" value="1"/>
</dbReference>
<dbReference type="InterPro" id="IPR051198">
    <property type="entry name" value="BchE-like"/>
</dbReference>
<dbReference type="Proteomes" id="UP000037392">
    <property type="component" value="Unassembled WGS sequence"/>
</dbReference>
<dbReference type="InterPro" id="IPR036724">
    <property type="entry name" value="Cobalamin-bd_sf"/>
</dbReference>
<evidence type="ECO:0000256" key="2">
    <source>
        <dbReference type="ARBA" id="ARBA00022691"/>
    </source>
</evidence>
<name>A0A0J9BJP5_9FIRM</name>
<dbReference type="PROSITE" id="PS51918">
    <property type="entry name" value="RADICAL_SAM"/>
    <property type="match status" value="1"/>
</dbReference>
<evidence type="ECO:0000256" key="4">
    <source>
        <dbReference type="ARBA" id="ARBA00023004"/>
    </source>
</evidence>
<dbReference type="InterPro" id="IPR023404">
    <property type="entry name" value="rSAM_horseshoe"/>
</dbReference>
<feature type="domain" description="Radical SAM core" evidence="7">
    <location>
        <begin position="196"/>
        <end position="426"/>
    </location>
</feature>
<dbReference type="AlphaFoldDB" id="A0A0J9BJP5"/>
<dbReference type="GO" id="GO:0003824">
    <property type="term" value="F:catalytic activity"/>
    <property type="evidence" value="ECO:0007669"/>
    <property type="project" value="InterPro"/>
</dbReference>
<dbReference type="GeneID" id="93163668"/>
<dbReference type="InterPro" id="IPR007197">
    <property type="entry name" value="rSAM"/>
</dbReference>
<dbReference type="InterPro" id="IPR006638">
    <property type="entry name" value="Elp3/MiaA/NifB-like_rSAM"/>
</dbReference>
<evidence type="ECO:0000259" key="7">
    <source>
        <dbReference type="PROSITE" id="PS51918"/>
    </source>
</evidence>
<protein>
    <submittedName>
        <fullName evidence="8">Uncharacterized protein</fullName>
    </submittedName>
</protein>
<dbReference type="InterPro" id="IPR034466">
    <property type="entry name" value="Methyltransferase_Class_B"/>
</dbReference>
<dbReference type="Pfam" id="PF04055">
    <property type="entry name" value="Radical_SAM"/>
    <property type="match status" value="1"/>
</dbReference>
<dbReference type="SFLD" id="SFLDG01123">
    <property type="entry name" value="methyltransferase_(Class_B)"/>
    <property type="match status" value="1"/>
</dbReference>
<dbReference type="GO" id="GO:0031419">
    <property type="term" value="F:cobalamin binding"/>
    <property type="evidence" value="ECO:0007669"/>
    <property type="project" value="InterPro"/>
</dbReference>